<evidence type="ECO:0000256" key="1">
    <source>
        <dbReference type="ARBA" id="ARBA00011975"/>
    </source>
</evidence>
<dbReference type="Gene3D" id="3.90.120.10">
    <property type="entry name" value="DNA Methylase, subunit A, domain 2"/>
    <property type="match status" value="1"/>
</dbReference>
<dbReference type="Proteomes" id="UP000050828">
    <property type="component" value="Unassembled WGS sequence"/>
</dbReference>
<dbReference type="SUPFAM" id="SSF53335">
    <property type="entry name" value="S-adenosyl-L-methionine-dependent methyltransferases"/>
    <property type="match status" value="1"/>
</dbReference>
<protein>
    <recommendedName>
        <fullName evidence="1">DNA (cytosine-5-)-methyltransferase</fullName>
        <ecNumber evidence="1">2.1.1.37</ecNumber>
    </recommendedName>
</protein>
<dbReference type="RefSeq" id="WP_174795743.1">
    <property type="nucleotide sequence ID" value="NZ_AZDL01000168.1"/>
</dbReference>
<dbReference type="InterPro" id="IPR029063">
    <property type="entry name" value="SAM-dependent_MTases_sf"/>
</dbReference>
<dbReference type="GO" id="GO:0032259">
    <property type="term" value="P:methylation"/>
    <property type="evidence" value="ECO:0007669"/>
    <property type="project" value="UniProtKB-KW"/>
</dbReference>
<keyword evidence="2 6" id="KW-0489">Methyltransferase</keyword>
<evidence type="ECO:0000256" key="2">
    <source>
        <dbReference type="ARBA" id="ARBA00022603"/>
    </source>
</evidence>
<dbReference type="InterPro" id="IPR001525">
    <property type="entry name" value="C5_MeTfrase"/>
</dbReference>
<dbReference type="PRINTS" id="PR00105">
    <property type="entry name" value="C5METTRFRASE"/>
</dbReference>
<evidence type="ECO:0000313" key="8">
    <source>
        <dbReference type="EMBL" id="KRK84787.1"/>
    </source>
</evidence>
<organism evidence="8 9">
    <name type="scientific">Latilactobacillus curvatus JCM 1096 = DSM 20019</name>
    <dbReference type="NCBI Taxonomy" id="1293592"/>
    <lineage>
        <taxon>Bacteria</taxon>
        <taxon>Bacillati</taxon>
        <taxon>Bacillota</taxon>
        <taxon>Bacilli</taxon>
        <taxon>Lactobacillales</taxon>
        <taxon>Lactobacillaceae</taxon>
        <taxon>Latilactobacillus</taxon>
    </lineage>
</organism>
<feature type="active site" evidence="6">
    <location>
        <position position="90"/>
    </location>
</feature>
<dbReference type="GeneID" id="49610576"/>
<dbReference type="EC" id="2.1.1.37" evidence="1"/>
<proteinExistence type="inferred from homology"/>
<gene>
    <name evidence="8" type="ORF">FC08_GL000453</name>
</gene>
<dbReference type="Gene3D" id="3.40.50.150">
    <property type="entry name" value="Vaccinia Virus protein VP39"/>
    <property type="match status" value="1"/>
</dbReference>
<sequence length="429" mass="47893">MPKLTIAQYAAGSWVINIKFLDLFAGIGGFRSGLEMAGHECVGFVEIDKFARKSYRAIYNTEGEWTAHDIRAVRASELPRADIWTFGFPCQDISVAGKQKGFAGKRSSLFFTVTSIIRDLEEEDRPSILLIENVKNLLSINGGWDFLKLQIELDEIGYDVEWDVLDTAEVLPQHRERVYIVGHLRGRGTRNVFPIKREGKPASDERQKINIIGSTKPANSTRLGQRDVVYDANGLMGTLGATDYKQPKQVGIIQRARGNNRGGVHDIAPTLSVNSYVDNNVLAIKEATIKGYAEAYVGDSVNISQPNSKTRRGRVGKQVANTLETGLNQGVVVPVLTPDRLVKRQNGRRFKTNGEPMFTLNTQDRHGITDWLRIRKLTPLECWRLQGFTDEQFYKAQAVNSNSQLYKQAGNSVSVPVVYAVAKHLKINS</sequence>
<dbReference type="InterPro" id="IPR050750">
    <property type="entry name" value="C5-MTase"/>
</dbReference>
<dbReference type="GO" id="GO:0009307">
    <property type="term" value="P:DNA restriction-modification system"/>
    <property type="evidence" value="ECO:0007669"/>
    <property type="project" value="UniProtKB-KW"/>
</dbReference>
<evidence type="ECO:0000256" key="5">
    <source>
        <dbReference type="ARBA" id="ARBA00022747"/>
    </source>
</evidence>
<comment type="similarity">
    <text evidence="6 7">Belongs to the class I-like SAM-binding methyltransferase superfamily. C5-methyltransferase family.</text>
</comment>
<dbReference type="Pfam" id="PF00145">
    <property type="entry name" value="DNA_methylase"/>
    <property type="match status" value="1"/>
</dbReference>
<evidence type="ECO:0000313" key="9">
    <source>
        <dbReference type="Proteomes" id="UP000050828"/>
    </source>
</evidence>
<dbReference type="NCBIfam" id="TIGR00675">
    <property type="entry name" value="dcm"/>
    <property type="match status" value="1"/>
</dbReference>
<keyword evidence="5" id="KW-0680">Restriction system</keyword>
<dbReference type="GO" id="GO:0003886">
    <property type="term" value="F:DNA (cytosine-5-)-methyltransferase activity"/>
    <property type="evidence" value="ECO:0007669"/>
    <property type="project" value="UniProtKB-EC"/>
</dbReference>
<reference evidence="8 9" key="1">
    <citation type="journal article" date="2015" name="Genome Announc.">
        <title>Expanding the biotechnology potential of lactobacilli through comparative genomics of 213 strains and associated genera.</title>
        <authorList>
            <person name="Sun Z."/>
            <person name="Harris H.M."/>
            <person name="McCann A."/>
            <person name="Guo C."/>
            <person name="Argimon S."/>
            <person name="Zhang W."/>
            <person name="Yang X."/>
            <person name="Jeffery I.B."/>
            <person name="Cooney J.C."/>
            <person name="Kagawa T.F."/>
            <person name="Liu W."/>
            <person name="Song Y."/>
            <person name="Salvetti E."/>
            <person name="Wrobel A."/>
            <person name="Rasinkangas P."/>
            <person name="Parkhill J."/>
            <person name="Rea M.C."/>
            <person name="O'Sullivan O."/>
            <person name="Ritari J."/>
            <person name="Douillard F.P."/>
            <person name="Paul Ross R."/>
            <person name="Yang R."/>
            <person name="Briner A.E."/>
            <person name="Felis G.E."/>
            <person name="de Vos W.M."/>
            <person name="Barrangou R."/>
            <person name="Klaenhammer T.R."/>
            <person name="Caufield P.W."/>
            <person name="Cui Y."/>
            <person name="Zhang H."/>
            <person name="O'Toole P.W."/>
        </authorList>
    </citation>
    <scope>NUCLEOTIDE SEQUENCE [LARGE SCALE GENOMIC DNA]</scope>
    <source>
        <strain evidence="8 9">DSM 20019</strain>
    </source>
</reference>
<evidence type="ECO:0000256" key="3">
    <source>
        <dbReference type="ARBA" id="ARBA00022679"/>
    </source>
</evidence>
<keyword evidence="4 6" id="KW-0949">S-adenosyl-L-methionine</keyword>
<dbReference type="InterPro" id="IPR031303">
    <property type="entry name" value="C5_meth_CS"/>
</dbReference>
<name>A0AAJ0LDB8_LATCU</name>
<keyword evidence="3 6" id="KW-0808">Transferase</keyword>
<dbReference type="AlphaFoldDB" id="A0AAJ0LDB8"/>
<evidence type="ECO:0000256" key="4">
    <source>
        <dbReference type="ARBA" id="ARBA00022691"/>
    </source>
</evidence>
<comment type="caution">
    <text evidence="8">The sequence shown here is derived from an EMBL/GenBank/DDBJ whole genome shotgun (WGS) entry which is preliminary data.</text>
</comment>
<dbReference type="PROSITE" id="PS00095">
    <property type="entry name" value="C5_MTASE_2"/>
    <property type="match status" value="1"/>
</dbReference>
<dbReference type="PANTHER" id="PTHR46098">
    <property type="entry name" value="TRNA (CYTOSINE(38)-C(5))-METHYLTRANSFERASE"/>
    <property type="match status" value="1"/>
</dbReference>
<evidence type="ECO:0000256" key="6">
    <source>
        <dbReference type="PROSITE-ProRule" id="PRU01016"/>
    </source>
</evidence>
<accession>A0AAJ0LDB8</accession>
<dbReference type="PROSITE" id="PS51679">
    <property type="entry name" value="SAM_MT_C5"/>
    <property type="match status" value="1"/>
</dbReference>
<dbReference type="PANTHER" id="PTHR46098:SF1">
    <property type="entry name" value="TRNA (CYTOSINE(38)-C(5))-METHYLTRANSFERASE"/>
    <property type="match status" value="1"/>
</dbReference>
<dbReference type="EMBL" id="AZDL01000168">
    <property type="protein sequence ID" value="KRK84787.1"/>
    <property type="molecule type" value="Genomic_DNA"/>
</dbReference>
<evidence type="ECO:0000256" key="7">
    <source>
        <dbReference type="RuleBase" id="RU000416"/>
    </source>
</evidence>